<organism evidence="6 7">
    <name type="scientific">Glonium stellatum</name>
    <dbReference type="NCBI Taxonomy" id="574774"/>
    <lineage>
        <taxon>Eukaryota</taxon>
        <taxon>Fungi</taxon>
        <taxon>Dikarya</taxon>
        <taxon>Ascomycota</taxon>
        <taxon>Pezizomycotina</taxon>
        <taxon>Dothideomycetes</taxon>
        <taxon>Pleosporomycetidae</taxon>
        <taxon>Gloniales</taxon>
        <taxon>Gloniaceae</taxon>
        <taxon>Glonium</taxon>
    </lineage>
</organism>
<feature type="domain" description="Tyrosinase copper-binding" evidence="4">
    <location>
        <begin position="103"/>
        <end position="120"/>
    </location>
</feature>
<dbReference type="SUPFAM" id="SSF48056">
    <property type="entry name" value="Di-copper centre-containing domain"/>
    <property type="match status" value="1"/>
</dbReference>
<dbReference type="InterPro" id="IPR050316">
    <property type="entry name" value="Tyrosinase/Hemocyanin"/>
</dbReference>
<dbReference type="InterPro" id="IPR002227">
    <property type="entry name" value="Tyrosinase_Cu-bd"/>
</dbReference>
<evidence type="ECO:0000256" key="3">
    <source>
        <dbReference type="SAM" id="SignalP"/>
    </source>
</evidence>
<dbReference type="InterPro" id="IPR008922">
    <property type="entry name" value="Di-copper_centre_dom_sf"/>
</dbReference>
<keyword evidence="3" id="KW-0732">Signal</keyword>
<dbReference type="GO" id="GO:0016491">
    <property type="term" value="F:oxidoreductase activity"/>
    <property type="evidence" value="ECO:0007669"/>
    <property type="project" value="UniProtKB-KW"/>
</dbReference>
<evidence type="ECO:0000259" key="4">
    <source>
        <dbReference type="PROSITE" id="PS00497"/>
    </source>
</evidence>
<dbReference type="PROSITE" id="PS00498">
    <property type="entry name" value="TYROSINASE_2"/>
    <property type="match status" value="1"/>
</dbReference>
<evidence type="ECO:0000256" key="1">
    <source>
        <dbReference type="ARBA" id="ARBA00022723"/>
    </source>
</evidence>
<dbReference type="PROSITE" id="PS00497">
    <property type="entry name" value="TYROSINASE_1"/>
    <property type="match status" value="1"/>
</dbReference>
<proteinExistence type="predicted"/>
<protein>
    <submittedName>
        <fullName evidence="6">Di-copper centre-containing protein</fullName>
    </submittedName>
</protein>
<keyword evidence="1" id="KW-0479">Metal-binding</keyword>
<name>A0A8E2F2V8_9PEZI</name>
<sequence>MSLRRLCLLIAALLCVLGLSAADAVNDLAAKGRPALDAQLAKDQTNGRALRGNLSAADRKNYIAAVLCLMGKPSKLDQSKYPGAKTRYDDFVAVHINQTLYIHGTGNFLSWHRYFTWSYELALRNECGYNGTQPYWDWGVWANDPERSPIFDGSDTSMSGNGQKITHKSNGISPAGNGGGCVQTGPFKNFTVNLGPVVPMADPAPPKNPRSDGFGYNPRCLRRDISNYLTTRYAKTSDIVALITNYTDVGSFQTKMQAGDGVHGAGHFTIAGDPGADFFNSPGDPAFWLLHSMIDRVWYIWQIQNFSNRQLVISGGTTMMGSGPAQTLDDLIDLNVVANKVYKIRDLVSTVDGPFCYVYE</sequence>
<dbReference type="Proteomes" id="UP000250140">
    <property type="component" value="Unassembled WGS sequence"/>
</dbReference>
<dbReference type="PRINTS" id="PR00092">
    <property type="entry name" value="TYROSINASE"/>
</dbReference>
<keyword evidence="7" id="KW-1185">Reference proteome</keyword>
<dbReference type="EMBL" id="KV749408">
    <property type="protein sequence ID" value="OCL09552.1"/>
    <property type="molecule type" value="Genomic_DNA"/>
</dbReference>
<dbReference type="PANTHER" id="PTHR11474">
    <property type="entry name" value="TYROSINASE FAMILY MEMBER"/>
    <property type="match status" value="1"/>
</dbReference>
<evidence type="ECO:0000313" key="6">
    <source>
        <dbReference type="EMBL" id="OCL09552.1"/>
    </source>
</evidence>
<evidence type="ECO:0000313" key="7">
    <source>
        <dbReference type="Proteomes" id="UP000250140"/>
    </source>
</evidence>
<feature type="domain" description="Tyrosinase copper-binding" evidence="5">
    <location>
        <begin position="284"/>
        <end position="295"/>
    </location>
</feature>
<keyword evidence="2" id="KW-0560">Oxidoreductase</keyword>
<feature type="chain" id="PRO_5034346195" evidence="3">
    <location>
        <begin position="23"/>
        <end position="360"/>
    </location>
</feature>
<feature type="signal peptide" evidence="3">
    <location>
        <begin position="1"/>
        <end position="22"/>
    </location>
</feature>
<dbReference type="AlphaFoldDB" id="A0A8E2F2V8"/>
<gene>
    <name evidence="6" type="ORF">AOQ84DRAFT_291014</name>
</gene>
<evidence type="ECO:0000256" key="2">
    <source>
        <dbReference type="ARBA" id="ARBA00023002"/>
    </source>
</evidence>
<dbReference type="Pfam" id="PF00264">
    <property type="entry name" value="Tyrosinase"/>
    <property type="match status" value="1"/>
</dbReference>
<accession>A0A8E2F2V8</accession>
<evidence type="ECO:0000259" key="5">
    <source>
        <dbReference type="PROSITE" id="PS00498"/>
    </source>
</evidence>
<dbReference type="GO" id="GO:0046872">
    <property type="term" value="F:metal ion binding"/>
    <property type="evidence" value="ECO:0007669"/>
    <property type="project" value="UniProtKB-KW"/>
</dbReference>
<dbReference type="PANTHER" id="PTHR11474:SF125">
    <property type="entry name" value="N-ACETYL-6-HYDROXYTRYPTOPHAN OXIDASE IVOB-RELATED"/>
    <property type="match status" value="1"/>
</dbReference>
<reference evidence="6 7" key="1">
    <citation type="journal article" date="2016" name="Nat. Commun.">
        <title>Ectomycorrhizal ecology is imprinted in the genome of the dominant symbiotic fungus Cenococcum geophilum.</title>
        <authorList>
            <consortium name="DOE Joint Genome Institute"/>
            <person name="Peter M."/>
            <person name="Kohler A."/>
            <person name="Ohm R.A."/>
            <person name="Kuo A."/>
            <person name="Krutzmann J."/>
            <person name="Morin E."/>
            <person name="Arend M."/>
            <person name="Barry K.W."/>
            <person name="Binder M."/>
            <person name="Choi C."/>
            <person name="Clum A."/>
            <person name="Copeland A."/>
            <person name="Grisel N."/>
            <person name="Haridas S."/>
            <person name="Kipfer T."/>
            <person name="LaButti K."/>
            <person name="Lindquist E."/>
            <person name="Lipzen A."/>
            <person name="Maire R."/>
            <person name="Meier B."/>
            <person name="Mihaltcheva S."/>
            <person name="Molinier V."/>
            <person name="Murat C."/>
            <person name="Poggeler S."/>
            <person name="Quandt C.A."/>
            <person name="Sperisen C."/>
            <person name="Tritt A."/>
            <person name="Tisserant E."/>
            <person name="Crous P.W."/>
            <person name="Henrissat B."/>
            <person name="Nehls U."/>
            <person name="Egli S."/>
            <person name="Spatafora J.W."/>
            <person name="Grigoriev I.V."/>
            <person name="Martin F.M."/>
        </authorList>
    </citation>
    <scope>NUCLEOTIDE SEQUENCE [LARGE SCALE GENOMIC DNA]</scope>
    <source>
        <strain evidence="6 7">CBS 207.34</strain>
    </source>
</reference>
<dbReference type="OrthoDB" id="6132182at2759"/>
<dbReference type="Gene3D" id="1.10.1280.10">
    <property type="entry name" value="Di-copper center containing domain from catechol oxidase"/>
    <property type="match status" value="1"/>
</dbReference>